<proteinExistence type="predicted"/>
<feature type="region of interest" description="Disordered" evidence="1">
    <location>
        <begin position="1"/>
        <end position="38"/>
    </location>
</feature>
<accession>A0A6A6IP63</accession>
<dbReference type="RefSeq" id="XP_033686297.1">
    <property type="nucleotide sequence ID" value="XM_033828710.1"/>
</dbReference>
<dbReference type="AlphaFoldDB" id="A0A6A6IP63"/>
<evidence type="ECO:0000313" key="3">
    <source>
        <dbReference type="Proteomes" id="UP000800094"/>
    </source>
</evidence>
<name>A0A6A6IP63_9PLEO</name>
<sequence>MPSSSLSSSPSLSIQSPPTHLHSNPSASAAASPSSSGNAAPLVVVQIERRESACMAREAQLFFLLGFRGRVDGESGRGGVVVGLG</sequence>
<gene>
    <name evidence="2" type="ORF">BU26DRAFT_517986</name>
</gene>
<reference evidence="2" key="1">
    <citation type="journal article" date="2020" name="Stud. Mycol.">
        <title>101 Dothideomycetes genomes: a test case for predicting lifestyles and emergence of pathogens.</title>
        <authorList>
            <person name="Haridas S."/>
            <person name="Albert R."/>
            <person name="Binder M."/>
            <person name="Bloem J."/>
            <person name="Labutti K."/>
            <person name="Salamov A."/>
            <person name="Andreopoulos B."/>
            <person name="Baker S."/>
            <person name="Barry K."/>
            <person name="Bills G."/>
            <person name="Bluhm B."/>
            <person name="Cannon C."/>
            <person name="Castanera R."/>
            <person name="Culley D."/>
            <person name="Daum C."/>
            <person name="Ezra D."/>
            <person name="Gonzalez J."/>
            <person name="Henrissat B."/>
            <person name="Kuo A."/>
            <person name="Liang C."/>
            <person name="Lipzen A."/>
            <person name="Lutzoni F."/>
            <person name="Magnuson J."/>
            <person name="Mondo S."/>
            <person name="Nolan M."/>
            <person name="Ohm R."/>
            <person name="Pangilinan J."/>
            <person name="Park H.-J."/>
            <person name="Ramirez L."/>
            <person name="Alfaro M."/>
            <person name="Sun H."/>
            <person name="Tritt A."/>
            <person name="Yoshinaga Y."/>
            <person name="Zwiers L.-H."/>
            <person name="Turgeon B."/>
            <person name="Goodwin S."/>
            <person name="Spatafora J."/>
            <person name="Crous P."/>
            <person name="Grigoriev I."/>
        </authorList>
    </citation>
    <scope>NUCLEOTIDE SEQUENCE</scope>
    <source>
        <strain evidence="2">CBS 122368</strain>
    </source>
</reference>
<evidence type="ECO:0000313" key="2">
    <source>
        <dbReference type="EMBL" id="KAF2251293.1"/>
    </source>
</evidence>
<dbReference type="EMBL" id="ML987193">
    <property type="protein sequence ID" value="KAF2251293.1"/>
    <property type="molecule type" value="Genomic_DNA"/>
</dbReference>
<dbReference type="GeneID" id="54582040"/>
<keyword evidence="3" id="KW-1185">Reference proteome</keyword>
<protein>
    <submittedName>
        <fullName evidence="2">Uncharacterized protein</fullName>
    </submittedName>
</protein>
<organism evidence="2 3">
    <name type="scientific">Trematosphaeria pertusa</name>
    <dbReference type="NCBI Taxonomy" id="390896"/>
    <lineage>
        <taxon>Eukaryota</taxon>
        <taxon>Fungi</taxon>
        <taxon>Dikarya</taxon>
        <taxon>Ascomycota</taxon>
        <taxon>Pezizomycotina</taxon>
        <taxon>Dothideomycetes</taxon>
        <taxon>Pleosporomycetidae</taxon>
        <taxon>Pleosporales</taxon>
        <taxon>Massarineae</taxon>
        <taxon>Trematosphaeriaceae</taxon>
        <taxon>Trematosphaeria</taxon>
    </lineage>
</organism>
<dbReference type="Proteomes" id="UP000800094">
    <property type="component" value="Unassembled WGS sequence"/>
</dbReference>
<evidence type="ECO:0000256" key="1">
    <source>
        <dbReference type="SAM" id="MobiDB-lite"/>
    </source>
</evidence>